<sequence>MLLRKPTIHLISSLDIIFLGYTVECAQSLVNETDIFDHISGNPRVFYKNQQINDPELTDSEKRTILRDVLNKSHGTFLSRFGFFMHDEHLRYFEQDEQTLAYSPDERYEIDYHLERIRRLRNGGRAVEVRNRRYAALQRMCTDGTYFSETEMMQRDPLLYEQLVGQFLSEREKRERDASVPVPQSVVGILLSKIDQDQAKETLQKLETEERHQQQEEDSQPAERIADRSRPNSPGFPRAQWGNFDEEEVERVAAQREAREKRAHQRRLAIPPAHLVTAGERDLLRDEFIGIMHARFIAGEEEEFDYTKVDNSDDYDDLDTVEQDEQERYFDDEEEEQVDGATATANAERSCNRMEVEKDDESEDDLDIYMRHLNRHLEQQQQQQQQHQQQRTTSVDGPVLDPNCEYDSDDE</sequence>
<feature type="compositionally biased region" description="Low complexity" evidence="1">
    <location>
        <begin position="379"/>
        <end position="390"/>
    </location>
</feature>
<evidence type="ECO:0000259" key="2">
    <source>
        <dbReference type="Pfam" id="PF09747"/>
    </source>
</evidence>
<accession>A0A182TWR8</accession>
<dbReference type="VEuPathDB" id="VectorBase:AMEC009706"/>
<proteinExistence type="predicted"/>
<dbReference type="InterPro" id="IPR040233">
    <property type="entry name" value="CCD97-like_C"/>
</dbReference>
<keyword evidence="4" id="KW-1185">Reference proteome</keyword>
<feature type="compositionally biased region" description="Acidic residues" evidence="1">
    <location>
        <begin position="357"/>
        <end position="367"/>
    </location>
</feature>
<dbReference type="Pfam" id="PF09747">
    <property type="entry name" value="CCD97-like_C"/>
    <property type="match status" value="1"/>
</dbReference>
<reference evidence="4" key="1">
    <citation type="submission" date="2014-01" db="EMBL/GenBank/DDBJ databases">
        <title>The Genome Sequence of Anopheles melas CM1001059_A (V2).</title>
        <authorList>
            <consortium name="The Broad Institute Genomics Platform"/>
            <person name="Neafsey D.E."/>
            <person name="Besansky N."/>
            <person name="Howell P."/>
            <person name="Walton C."/>
            <person name="Young S.K."/>
            <person name="Zeng Q."/>
            <person name="Gargeya S."/>
            <person name="Fitzgerald M."/>
            <person name="Haas B."/>
            <person name="Abouelleil A."/>
            <person name="Allen A.W."/>
            <person name="Alvarado L."/>
            <person name="Arachchi H.M."/>
            <person name="Berlin A.M."/>
            <person name="Chapman S.B."/>
            <person name="Gainer-Dewar J."/>
            <person name="Goldberg J."/>
            <person name="Griggs A."/>
            <person name="Gujja S."/>
            <person name="Hansen M."/>
            <person name="Howarth C."/>
            <person name="Imamovic A."/>
            <person name="Ireland A."/>
            <person name="Larimer J."/>
            <person name="McCowan C."/>
            <person name="Murphy C."/>
            <person name="Pearson M."/>
            <person name="Poon T.W."/>
            <person name="Priest M."/>
            <person name="Roberts A."/>
            <person name="Saif S."/>
            <person name="Shea T."/>
            <person name="Sisk P."/>
            <person name="Sykes S."/>
            <person name="Wortman J."/>
            <person name="Nusbaum C."/>
            <person name="Birren B."/>
        </authorList>
    </citation>
    <scope>NUCLEOTIDE SEQUENCE [LARGE SCALE GENOMIC DNA]</scope>
    <source>
        <strain evidence="4">CM1001059</strain>
    </source>
</reference>
<dbReference type="PANTHER" id="PTHR31840">
    <property type="entry name" value="COILED-COIL DOMAIN-CONTAINING PROTEIN 97"/>
    <property type="match status" value="1"/>
</dbReference>
<feature type="domain" description="CCD97-like C-terminal" evidence="2">
    <location>
        <begin position="131"/>
        <end position="333"/>
    </location>
</feature>
<dbReference type="STRING" id="34690.A0A182TWR8"/>
<feature type="compositionally biased region" description="Basic and acidic residues" evidence="1">
    <location>
        <begin position="206"/>
        <end position="215"/>
    </location>
</feature>
<dbReference type="Proteomes" id="UP000075902">
    <property type="component" value="Unassembled WGS sequence"/>
</dbReference>
<dbReference type="EnsemblMetazoa" id="AMEC009706-RA">
    <property type="protein sequence ID" value="AMEC009706-PA"/>
    <property type="gene ID" value="AMEC009706"/>
</dbReference>
<name>A0A182TWR8_9DIPT</name>
<reference evidence="3" key="2">
    <citation type="submission" date="2020-05" db="UniProtKB">
        <authorList>
            <consortium name="EnsemblMetazoa"/>
        </authorList>
    </citation>
    <scope>IDENTIFICATION</scope>
    <source>
        <strain evidence="3">CM1001059</strain>
    </source>
</reference>
<organism evidence="3 4">
    <name type="scientific">Anopheles melas</name>
    <dbReference type="NCBI Taxonomy" id="34690"/>
    <lineage>
        <taxon>Eukaryota</taxon>
        <taxon>Metazoa</taxon>
        <taxon>Ecdysozoa</taxon>
        <taxon>Arthropoda</taxon>
        <taxon>Hexapoda</taxon>
        <taxon>Insecta</taxon>
        <taxon>Pterygota</taxon>
        <taxon>Neoptera</taxon>
        <taxon>Endopterygota</taxon>
        <taxon>Diptera</taxon>
        <taxon>Nematocera</taxon>
        <taxon>Culicoidea</taxon>
        <taxon>Culicidae</taxon>
        <taxon>Anophelinae</taxon>
        <taxon>Anopheles</taxon>
    </lineage>
</organism>
<dbReference type="AlphaFoldDB" id="A0A182TWR8"/>
<protein>
    <submittedName>
        <fullName evidence="3">DUF2052 domain-containing protein</fullName>
    </submittedName>
</protein>
<feature type="region of interest" description="Disordered" evidence="1">
    <location>
        <begin position="327"/>
        <end position="411"/>
    </location>
</feature>
<evidence type="ECO:0000313" key="4">
    <source>
        <dbReference type="Proteomes" id="UP000075902"/>
    </source>
</evidence>
<dbReference type="PANTHER" id="PTHR31840:SF1">
    <property type="entry name" value="COILED-COIL DOMAIN-CONTAINING PROTEIN 97"/>
    <property type="match status" value="1"/>
</dbReference>
<feature type="region of interest" description="Disordered" evidence="1">
    <location>
        <begin position="206"/>
        <end position="244"/>
    </location>
</feature>
<evidence type="ECO:0000256" key="1">
    <source>
        <dbReference type="SAM" id="MobiDB-lite"/>
    </source>
</evidence>
<feature type="compositionally biased region" description="Acidic residues" evidence="1">
    <location>
        <begin position="327"/>
        <end position="338"/>
    </location>
</feature>
<dbReference type="InterPro" id="IPR018613">
    <property type="entry name" value="Ccdc97-like"/>
</dbReference>
<evidence type="ECO:0000313" key="3">
    <source>
        <dbReference type="EnsemblMetazoa" id="AMEC009706-PA"/>
    </source>
</evidence>